<evidence type="ECO:0000256" key="1">
    <source>
        <dbReference type="SAM" id="MobiDB-lite"/>
    </source>
</evidence>
<sequence>QGWKKQWQTAGAIPQLAQLVICARWDHSATLPSPPYLVMIGSAAEIGLHPLPRVPSLPSGAPVTHPAGSVCPSACPAKDSGEIALCHPSVCAPVMRSGGIAPPVGLSTRSGGVGPPAAPLTRSGGIASLSAPLIRFYGWSGPPADLFQGCRGCASPSFPSTSFGGRSARPASPLQGSPESGSPCAPSRRCGEAVFHADPSSGSVESVGPVARPNRCGGIRSFAAPLTHCAAAAPLLVGPSEAGSCFYCCWTSSFDRVGCRAVCHHQHDGGHGQAKGSAAA</sequence>
<feature type="region of interest" description="Disordered" evidence="1">
    <location>
        <begin position="164"/>
        <end position="186"/>
    </location>
</feature>
<dbReference type="AlphaFoldDB" id="A0A061S749"/>
<feature type="non-terminal residue" evidence="2">
    <location>
        <position position="1"/>
    </location>
</feature>
<organism evidence="2">
    <name type="scientific">Tetraselmis sp. GSL018</name>
    <dbReference type="NCBI Taxonomy" id="582737"/>
    <lineage>
        <taxon>Eukaryota</taxon>
        <taxon>Viridiplantae</taxon>
        <taxon>Chlorophyta</taxon>
        <taxon>core chlorophytes</taxon>
        <taxon>Chlorodendrophyceae</taxon>
        <taxon>Chlorodendrales</taxon>
        <taxon>Chlorodendraceae</taxon>
        <taxon>Tetraselmis</taxon>
    </lineage>
</organism>
<evidence type="ECO:0000313" key="2">
    <source>
        <dbReference type="EMBL" id="JAC78864.1"/>
    </source>
</evidence>
<reference evidence="2" key="1">
    <citation type="submission" date="2014-05" db="EMBL/GenBank/DDBJ databases">
        <title>The transcriptome of the halophilic microalga Tetraselmis sp. GSL018 isolated from the Great Salt Lake, Utah.</title>
        <authorList>
            <person name="Jinkerson R.E."/>
            <person name="D'Adamo S."/>
            <person name="Posewitz M.C."/>
        </authorList>
    </citation>
    <scope>NUCLEOTIDE SEQUENCE</scope>
    <source>
        <strain evidence="2">GSL018</strain>
    </source>
</reference>
<accession>A0A061S749</accession>
<protein>
    <submittedName>
        <fullName evidence="2">Uncharacterized protein</fullName>
    </submittedName>
</protein>
<dbReference type="EMBL" id="GBEZ01006541">
    <property type="protein sequence ID" value="JAC78864.1"/>
    <property type="molecule type" value="Transcribed_RNA"/>
</dbReference>
<proteinExistence type="predicted"/>
<gene>
    <name evidence="2" type="ORF">TSPGSL018_14121</name>
</gene>
<name>A0A061S749_9CHLO</name>